<proteinExistence type="predicted"/>
<evidence type="ECO:0000256" key="1">
    <source>
        <dbReference type="SAM" id="MobiDB-lite"/>
    </source>
</evidence>
<comment type="caution">
    <text evidence="2">The sequence shown here is derived from an EMBL/GenBank/DDBJ whole genome shotgun (WGS) entry which is preliminary data.</text>
</comment>
<reference evidence="2" key="1">
    <citation type="submission" date="2020-06" db="EMBL/GenBank/DDBJ databases">
        <authorList>
            <person name="Li T."/>
            <person name="Hu X."/>
            <person name="Zhang T."/>
            <person name="Song X."/>
            <person name="Zhang H."/>
            <person name="Dai N."/>
            <person name="Sheng W."/>
            <person name="Hou X."/>
            <person name="Wei L."/>
        </authorList>
    </citation>
    <scope>NUCLEOTIDE SEQUENCE</scope>
    <source>
        <strain evidence="2">KEN1</strain>
        <tissue evidence="2">Leaf</tissue>
    </source>
</reference>
<organism evidence="2">
    <name type="scientific">Sesamum latifolium</name>
    <dbReference type="NCBI Taxonomy" id="2727402"/>
    <lineage>
        <taxon>Eukaryota</taxon>
        <taxon>Viridiplantae</taxon>
        <taxon>Streptophyta</taxon>
        <taxon>Embryophyta</taxon>
        <taxon>Tracheophyta</taxon>
        <taxon>Spermatophyta</taxon>
        <taxon>Magnoliopsida</taxon>
        <taxon>eudicotyledons</taxon>
        <taxon>Gunneridae</taxon>
        <taxon>Pentapetalae</taxon>
        <taxon>asterids</taxon>
        <taxon>lamiids</taxon>
        <taxon>Lamiales</taxon>
        <taxon>Pedaliaceae</taxon>
        <taxon>Sesamum</taxon>
    </lineage>
</organism>
<dbReference type="PANTHER" id="PTHR36856:SF1">
    <property type="entry name" value="OS07G0175200 PROTEIN"/>
    <property type="match status" value="1"/>
</dbReference>
<reference evidence="2" key="2">
    <citation type="journal article" date="2024" name="Plant">
        <title>Genomic evolution and insights into agronomic trait innovations of Sesamum species.</title>
        <authorList>
            <person name="Miao H."/>
            <person name="Wang L."/>
            <person name="Qu L."/>
            <person name="Liu H."/>
            <person name="Sun Y."/>
            <person name="Le M."/>
            <person name="Wang Q."/>
            <person name="Wei S."/>
            <person name="Zheng Y."/>
            <person name="Lin W."/>
            <person name="Duan Y."/>
            <person name="Cao H."/>
            <person name="Xiong S."/>
            <person name="Wang X."/>
            <person name="Wei L."/>
            <person name="Li C."/>
            <person name="Ma Q."/>
            <person name="Ju M."/>
            <person name="Zhao R."/>
            <person name="Li G."/>
            <person name="Mu C."/>
            <person name="Tian Q."/>
            <person name="Mei H."/>
            <person name="Zhang T."/>
            <person name="Gao T."/>
            <person name="Zhang H."/>
        </authorList>
    </citation>
    <scope>NUCLEOTIDE SEQUENCE</scope>
    <source>
        <strain evidence="2">KEN1</strain>
    </source>
</reference>
<protein>
    <submittedName>
        <fullName evidence="2">Uncharacterized protein</fullName>
    </submittedName>
</protein>
<dbReference type="PANTHER" id="PTHR36856">
    <property type="entry name" value="OS07G0175200 PROTEIN"/>
    <property type="match status" value="1"/>
</dbReference>
<accession>A0AAW2XF50</accession>
<sequence>MEANWESNAKGSSGVRKIMSPCDVEALKKCLEENKGDQKNVNHKSKLSESHAPLRNRTHHRIKLDNFNLEV</sequence>
<evidence type="ECO:0000313" key="2">
    <source>
        <dbReference type="EMBL" id="KAL0452484.1"/>
    </source>
</evidence>
<dbReference type="EMBL" id="JACGWN010000004">
    <property type="protein sequence ID" value="KAL0452484.1"/>
    <property type="molecule type" value="Genomic_DNA"/>
</dbReference>
<name>A0AAW2XF50_9LAMI</name>
<feature type="region of interest" description="Disordered" evidence="1">
    <location>
        <begin position="34"/>
        <end position="59"/>
    </location>
</feature>
<dbReference type="AlphaFoldDB" id="A0AAW2XF50"/>
<gene>
    <name evidence="2" type="ORF">Slati_1226500</name>
</gene>